<dbReference type="Gene3D" id="3.40.50.1000">
    <property type="entry name" value="HAD superfamily/HAD-like"/>
    <property type="match status" value="1"/>
</dbReference>
<dbReference type="AlphaFoldDB" id="A0A1H2ZFY5"/>
<dbReference type="SFLD" id="SFLDG01126">
    <property type="entry name" value="C1.2:_Nucleotidase_Like"/>
    <property type="match status" value="1"/>
</dbReference>
<protein>
    <submittedName>
        <fullName evidence="2">5'(3')-deoxyribonucleotidase</fullName>
    </submittedName>
</protein>
<evidence type="ECO:0000313" key="2">
    <source>
        <dbReference type="EMBL" id="SDX16311.1"/>
    </source>
</evidence>
<dbReference type="SUPFAM" id="SSF56784">
    <property type="entry name" value="HAD-like"/>
    <property type="match status" value="1"/>
</dbReference>
<dbReference type="OrthoDB" id="278110at2"/>
<dbReference type="InterPro" id="IPR036412">
    <property type="entry name" value="HAD-like_sf"/>
</dbReference>
<dbReference type="GeneID" id="85017209"/>
<reference evidence="2 3" key="1">
    <citation type="submission" date="2016-10" db="EMBL/GenBank/DDBJ databases">
        <authorList>
            <person name="Varghese N."/>
            <person name="Submissions S."/>
        </authorList>
    </citation>
    <scope>NUCLEOTIDE SEQUENCE [LARGE SCALE GENOMIC DNA]</scope>
    <source>
        <strain evidence="2 3">DSM 11449</strain>
    </source>
</reference>
<dbReference type="GO" id="GO:0008253">
    <property type="term" value="F:5'-nucleotidase activity"/>
    <property type="evidence" value="ECO:0007669"/>
    <property type="project" value="InterPro"/>
</dbReference>
<sequence length="151" mass="17465">MRKILYIDMDNVLVDFPTGIAALSDELKEAYKGNYDETPGIFSLMQPMKGAVEAVNALAEHYDIYVLSTAPWRNPSAWSDKLQWIQKYFGKEEDSPLYKRLILSHHKDLNRGDYLVDDRTKNGAENFQGELILFGSEAYPDWDHVVRRLLH</sequence>
<evidence type="ECO:0000313" key="3">
    <source>
        <dbReference type="Proteomes" id="UP000182771"/>
    </source>
</evidence>
<comment type="similarity">
    <text evidence="1">Belongs to the 5'(3')-deoxyribonucleotidase family.</text>
</comment>
<dbReference type="EMBL" id="FNND01000010">
    <property type="protein sequence ID" value="SDX16311.1"/>
    <property type="molecule type" value="Genomic_DNA"/>
</dbReference>
<dbReference type="SFLD" id="SFLDS00003">
    <property type="entry name" value="Haloacid_Dehalogenase"/>
    <property type="match status" value="1"/>
</dbReference>
<evidence type="ECO:0000256" key="1">
    <source>
        <dbReference type="ARBA" id="ARBA00009589"/>
    </source>
</evidence>
<proteinExistence type="inferred from homology"/>
<keyword evidence="3" id="KW-1185">Reference proteome</keyword>
<dbReference type="RefSeq" id="WP_016421196.1">
    <property type="nucleotide sequence ID" value="NZ_FNND01000010.1"/>
</dbReference>
<dbReference type="GO" id="GO:0009223">
    <property type="term" value="P:pyrimidine deoxyribonucleotide catabolic process"/>
    <property type="evidence" value="ECO:0007669"/>
    <property type="project" value="TreeGrafter"/>
</dbReference>
<dbReference type="InterPro" id="IPR023214">
    <property type="entry name" value="HAD_sf"/>
</dbReference>
<dbReference type="Proteomes" id="UP000182771">
    <property type="component" value="Unassembled WGS sequence"/>
</dbReference>
<name>A0A1H2ZFY5_9FLAO</name>
<dbReference type="SFLD" id="SFLDG01145">
    <property type="entry name" value="C1.2.1"/>
    <property type="match status" value="1"/>
</dbReference>
<dbReference type="PANTHER" id="PTHR16504">
    <property type="entry name" value="5'(3')-DEOXYRIBONUCLEOTIDASE"/>
    <property type="match status" value="1"/>
</dbReference>
<organism evidence="2 3">
    <name type="scientific">Capnocytophaga granulosa</name>
    <dbReference type="NCBI Taxonomy" id="45242"/>
    <lineage>
        <taxon>Bacteria</taxon>
        <taxon>Pseudomonadati</taxon>
        <taxon>Bacteroidota</taxon>
        <taxon>Flavobacteriia</taxon>
        <taxon>Flavobacteriales</taxon>
        <taxon>Flavobacteriaceae</taxon>
        <taxon>Capnocytophaga</taxon>
    </lineage>
</organism>
<dbReference type="PANTHER" id="PTHR16504:SF4">
    <property type="entry name" value="5'(3')-DEOXYRIBONUCLEOTIDASE"/>
    <property type="match status" value="1"/>
</dbReference>
<dbReference type="Pfam" id="PF06941">
    <property type="entry name" value="NT5C"/>
    <property type="match status" value="1"/>
</dbReference>
<accession>A0A1H2ZFY5</accession>
<gene>
    <name evidence="2" type="ORF">SAMN05444420_11028</name>
</gene>
<comment type="caution">
    <text evidence="2">The sequence shown here is derived from an EMBL/GenBank/DDBJ whole genome shotgun (WGS) entry which is preliminary data.</text>
</comment>
<dbReference type="InterPro" id="IPR010708">
    <property type="entry name" value="5'(3')-deoxyribonucleotidase"/>
</dbReference>